<dbReference type="Pfam" id="PF05050">
    <property type="entry name" value="Methyltransf_21"/>
    <property type="match status" value="1"/>
</dbReference>
<feature type="domain" description="Methyltransferase FkbM" evidence="2">
    <location>
        <begin position="106"/>
        <end position="272"/>
    </location>
</feature>
<keyword evidence="4" id="KW-1185">Reference proteome</keyword>
<dbReference type="PANTHER" id="PTHR34009:SF2">
    <property type="entry name" value="PROTEIN STAR"/>
    <property type="match status" value="1"/>
</dbReference>
<dbReference type="GO" id="GO:0005886">
    <property type="term" value="C:plasma membrane"/>
    <property type="evidence" value="ECO:0007669"/>
    <property type="project" value="TreeGrafter"/>
</dbReference>
<dbReference type="AlphaFoldDB" id="A0A813FEW4"/>
<dbReference type="Proteomes" id="UP000654075">
    <property type="component" value="Unassembled WGS sequence"/>
</dbReference>
<dbReference type="Gene3D" id="3.40.50.150">
    <property type="entry name" value="Vaccinia Virus protein VP39"/>
    <property type="match status" value="1"/>
</dbReference>
<dbReference type="InterPro" id="IPR053202">
    <property type="entry name" value="EGF_Rcpt_Signaling_Reg"/>
</dbReference>
<protein>
    <recommendedName>
        <fullName evidence="2">Methyltransferase FkbM domain-containing protein</fullName>
    </recommendedName>
</protein>
<keyword evidence="1" id="KW-0472">Membrane</keyword>
<dbReference type="GO" id="GO:0031902">
    <property type="term" value="C:late endosome membrane"/>
    <property type="evidence" value="ECO:0007669"/>
    <property type="project" value="TreeGrafter"/>
</dbReference>
<name>A0A813FEW4_POLGL</name>
<dbReference type="GO" id="GO:0005794">
    <property type="term" value="C:Golgi apparatus"/>
    <property type="evidence" value="ECO:0007669"/>
    <property type="project" value="TreeGrafter"/>
</dbReference>
<reference evidence="3" key="1">
    <citation type="submission" date="2021-02" db="EMBL/GenBank/DDBJ databases">
        <authorList>
            <person name="Dougan E. K."/>
            <person name="Rhodes N."/>
            <person name="Thang M."/>
            <person name="Chan C."/>
        </authorList>
    </citation>
    <scope>NUCLEOTIDE SEQUENCE</scope>
</reference>
<evidence type="ECO:0000313" key="3">
    <source>
        <dbReference type="EMBL" id="CAE8612204.1"/>
    </source>
</evidence>
<dbReference type="InterPro" id="IPR006342">
    <property type="entry name" value="FkbM_mtfrase"/>
</dbReference>
<keyword evidence="1" id="KW-1133">Transmembrane helix</keyword>
<dbReference type="InterPro" id="IPR029063">
    <property type="entry name" value="SAM-dependent_MTases_sf"/>
</dbReference>
<keyword evidence="1" id="KW-0812">Transmembrane</keyword>
<comment type="caution">
    <text evidence="3">The sequence shown here is derived from an EMBL/GenBank/DDBJ whole genome shotgun (WGS) entry which is preliminary data.</text>
</comment>
<evidence type="ECO:0000313" key="4">
    <source>
        <dbReference type="Proteomes" id="UP000654075"/>
    </source>
</evidence>
<dbReference type="GO" id="GO:0016197">
    <property type="term" value="P:endosomal transport"/>
    <property type="evidence" value="ECO:0007669"/>
    <property type="project" value="TreeGrafter"/>
</dbReference>
<dbReference type="OrthoDB" id="414863at2759"/>
<evidence type="ECO:0000256" key="1">
    <source>
        <dbReference type="SAM" id="Phobius"/>
    </source>
</evidence>
<dbReference type="SUPFAM" id="SSF53335">
    <property type="entry name" value="S-adenosyl-L-methionine-dependent methyltransferases"/>
    <property type="match status" value="1"/>
</dbReference>
<evidence type="ECO:0000259" key="2">
    <source>
        <dbReference type="Pfam" id="PF05050"/>
    </source>
</evidence>
<gene>
    <name evidence="3" type="ORF">PGLA1383_LOCUS30001</name>
</gene>
<dbReference type="EMBL" id="CAJNNV010025097">
    <property type="protein sequence ID" value="CAE8612204.1"/>
    <property type="molecule type" value="Genomic_DNA"/>
</dbReference>
<proteinExistence type="predicted"/>
<accession>A0A813FEW4</accession>
<sequence>MKRGGLSGGGTTVDLEADIDTSTGRKRWAVAAAKSHYVILGLSSAACCCIFFPFILPHPWQFEIAKFAQGRLGMPAYRSQAGQDRYVLKRFFNGLTSQVNGTFVEFGARNGLDHSNTAYFEQELGWRGILVEPGPEFESIARNRPRSIAVKGAVCDRAGDQTFLETDRPGWHGFKDTYDPLRLQQLIHWNHIVSNVTLHCHLLQDLLRQHGMVHVNFMSVDTEGDELDFLQTFPFHQFVVDVVMVETLRGESRSDTKGQQVIAAMREKGYELDLAYGVSLTTFDLIFYKKHAYMTPP</sequence>
<dbReference type="GO" id="GO:0006888">
    <property type="term" value="P:endoplasmic reticulum to Golgi vesicle-mediated transport"/>
    <property type="evidence" value="ECO:0007669"/>
    <property type="project" value="TreeGrafter"/>
</dbReference>
<organism evidence="3 4">
    <name type="scientific">Polarella glacialis</name>
    <name type="common">Dinoflagellate</name>
    <dbReference type="NCBI Taxonomy" id="89957"/>
    <lineage>
        <taxon>Eukaryota</taxon>
        <taxon>Sar</taxon>
        <taxon>Alveolata</taxon>
        <taxon>Dinophyceae</taxon>
        <taxon>Suessiales</taxon>
        <taxon>Suessiaceae</taxon>
        <taxon>Polarella</taxon>
    </lineage>
</organism>
<dbReference type="PANTHER" id="PTHR34009">
    <property type="entry name" value="PROTEIN STAR"/>
    <property type="match status" value="1"/>
</dbReference>
<dbReference type="OMA" id="VFAVETY"/>
<feature type="transmembrane region" description="Helical" evidence="1">
    <location>
        <begin position="35"/>
        <end position="56"/>
    </location>
</feature>
<dbReference type="GO" id="GO:0005789">
    <property type="term" value="C:endoplasmic reticulum membrane"/>
    <property type="evidence" value="ECO:0007669"/>
    <property type="project" value="TreeGrafter"/>
</dbReference>